<comment type="caution">
    <text evidence="2">The sequence shown here is derived from an EMBL/GenBank/DDBJ whole genome shotgun (WGS) entry which is preliminary data.</text>
</comment>
<gene>
    <name evidence="2" type="ORF">BJ998_007802</name>
</gene>
<dbReference type="Pfam" id="PF01636">
    <property type="entry name" value="APH"/>
    <property type="match status" value="1"/>
</dbReference>
<dbReference type="Proteomes" id="UP000585638">
    <property type="component" value="Unassembled WGS sequence"/>
</dbReference>
<dbReference type="SUPFAM" id="SSF56112">
    <property type="entry name" value="Protein kinase-like (PK-like)"/>
    <property type="match status" value="1"/>
</dbReference>
<accession>A0A7W9KQ21</accession>
<name>A0A7W9KQ21_9PSEU</name>
<evidence type="ECO:0000259" key="1">
    <source>
        <dbReference type="Pfam" id="PF01636"/>
    </source>
</evidence>
<keyword evidence="3" id="KW-1185">Reference proteome</keyword>
<dbReference type="AlphaFoldDB" id="A0A7W9KQ21"/>
<feature type="domain" description="Aminoglycoside phosphotransferase" evidence="1">
    <location>
        <begin position="43"/>
        <end position="249"/>
    </location>
</feature>
<evidence type="ECO:0000313" key="3">
    <source>
        <dbReference type="Proteomes" id="UP000585638"/>
    </source>
</evidence>
<dbReference type="InterPro" id="IPR002575">
    <property type="entry name" value="Aminoglycoside_PTrfase"/>
</dbReference>
<organism evidence="2 3">
    <name type="scientific">Kutzneria kofuensis</name>
    <dbReference type="NCBI Taxonomy" id="103725"/>
    <lineage>
        <taxon>Bacteria</taxon>
        <taxon>Bacillati</taxon>
        <taxon>Actinomycetota</taxon>
        <taxon>Actinomycetes</taxon>
        <taxon>Pseudonocardiales</taxon>
        <taxon>Pseudonocardiaceae</taxon>
        <taxon>Kutzneria</taxon>
    </lineage>
</organism>
<dbReference type="EMBL" id="JACHIR010000001">
    <property type="protein sequence ID" value="MBB5896606.1"/>
    <property type="molecule type" value="Genomic_DNA"/>
</dbReference>
<proteinExistence type="predicted"/>
<dbReference type="Gene3D" id="3.90.1200.10">
    <property type="match status" value="1"/>
</dbReference>
<dbReference type="RefSeq" id="WP_312890524.1">
    <property type="nucleotide sequence ID" value="NZ_BAAAWY010000016.1"/>
</dbReference>
<protein>
    <recommendedName>
        <fullName evidence="1">Aminoglycoside phosphotransferase domain-containing protein</fullName>
    </recommendedName>
</protein>
<reference evidence="2 3" key="1">
    <citation type="submission" date="2020-08" db="EMBL/GenBank/DDBJ databases">
        <title>Sequencing the genomes of 1000 actinobacteria strains.</title>
        <authorList>
            <person name="Klenk H.-P."/>
        </authorList>
    </citation>
    <scope>NUCLEOTIDE SEQUENCE [LARGE SCALE GENOMIC DNA]</scope>
    <source>
        <strain evidence="2 3">DSM 43851</strain>
    </source>
</reference>
<evidence type="ECO:0000313" key="2">
    <source>
        <dbReference type="EMBL" id="MBB5896606.1"/>
    </source>
</evidence>
<dbReference type="InterPro" id="IPR011009">
    <property type="entry name" value="Kinase-like_dom_sf"/>
</dbReference>
<sequence length="301" mass="32630">MGTVPVVSGLTPHAPWAVLARACAQVGLDPAGAALVRLVNNAVFRLVRHRVVVRVTLTEGLAHRAHSAVAAGRMLAANGIPAVRPLLGIPNPVEVDTHAVSFWKEVTDTGSTPTAVQLSDVLTRPHRLPIPDVRLPRWNPIADLRSRITGMRGWDRGDVEFLSRRCRVVESALAALDYPLPASVIHGDAHLGNLITTPAGPVLCDLDTVCVGPREWDLVPLAVGQLRFARTADGHRQLADAYGIDITAWPGFSVLRELRELKLVAVGLPNAHLTPSVGIELRRRLHSLRAARTTAQWTPYR</sequence>